<dbReference type="RefSeq" id="WP_133555726.1">
    <property type="nucleotide sequence ID" value="NZ_SNWM01000003.1"/>
</dbReference>
<dbReference type="InterPro" id="IPR010559">
    <property type="entry name" value="Sig_transdc_His_kin_internal"/>
</dbReference>
<dbReference type="InterPro" id="IPR036890">
    <property type="entry name" value="HATPase_C_sf"/>
</dbReference>
<evidence type="ECO:0000313" key="4">
    <source>
        <dbReference type="Proteomes" id="UP000295499"/>
    </source>
</evidence>
<evidence type="ECO:0000259" key="2">
    <source>
        <dbReference type="Pfam" id="PF06580"/>
    </source>
</evidence>
<sequence length="346" mass="39815">MNKQKIIYLHLGYWLLVIVQVLLVGLGTGVLGTQIDWKLFFTIVLPVKVLQVACSAAFFYLNYLYLIPRFLKKKNVLQYLIALSMGLLLFTPLYYYLEQYFYPAIGWKTYELDLTFSSALMITLSANFLHIFLGISLSYLMDWRTMRMQKEIAEKEQLQTELAFLKSQINPHFLFNTINDIYSLTEQQSEEAPEALLKLSELLRYMLRESNDSFVPLVRELVYLENVIELQKIGQKGHAYIDFEIDGEPGKLNIAPLILINFIENAFKHGVFTSPDSPIHIHIQLNGNTFHFNITNTINALKKDKTGGIGLANVKRRLALIYPNKHKLVVAQDAAHFTVDLKIDLS</sequence>
<dbReference type="Pfam" id="PF06580">
    <property type="entry name" value="His_kinase"/>
    <property type="match status" value="1"/>
</dbReference>
<feature type="domain" description="Signal transduction histidine kinase internal region" evidence="2">
    <location>
        <begin position="161"/>
        <end position="233"/>
    </location>
</feature>
<proteinExistence type="predicted"/>
<dbReference type="OrthoDB" id="9809908at2"/>
<dbReference type="EMBL" id="SNWM01000003">
    <property type="protein sequence ID" value="TDO21317.1"/>
    <property type="molecule type" value="Genomic_DNA"/>
</dbReference>
<organism evidence="3 4">
    <name type="scientific">Pedobacter duraquae</name>
    <dbReference type="NCBI Taxonomy" id="425511"/>
    <lineage>
        <taxon>Bacteria</taxon>
        <taxon>Pseudomonadati</taxon>
        <taxon>Bacteroidota</taxon>
        <taxon>Sphingobacteriia</taxon>
        <taxon>Sphingobacteriales</taxon>
        <taxon>Sphingobacteriaceae</taxon>
        <taxon>Pedobacter</taxon>
    </lineage>
</organism>
<feature type="transmembrane region" description="Helical" evidence="1">
    <location>
        <begin position="12"/>
        <end position="33"/>
    </location>
</feature>
<gene>
    <name evidence="3" type="ORF">CLV32_2421</name>
</gene>
<keyword evidence="1" id="KW-0812">Transmembrane</keyword>
<keyword evidence="1" id="KW-0472">Membrane</keyword>
<dbReference type="SUPFAM" id="SSF55874">
    <property type="entry name" value="ATPase domain of HSP90 chaperone/DNA topoisomerase II/histidine kinase"/>
    <property type="match status" value="1"/>
</dbReference>
<dbReference type="GO" id="GO:0016020">
    <property type="term" value="C:membrane"/>
    <property type="evidence" value="ECO:0007669"/>
    <property type="project" value="InterPro"/>
</dbReference>
<dbReference type="PANTHER" id="PTHR34220:SF7">
    <property type="entry name" value="SENSOR HISTIDINE KINASE YPDA"/>
    <property type="match status" value="1"/>
</dbReference>
<dbReference type="AlphaFoldDB" id="A0A4R6IHG5"/>
<feature type="transmembrane region" description="Helical" evidence="1">
    <location>
        <begin position="39"/>
        <end position="64"/>
    </location>
</feature>
<accession>A0A4R6IHG5</accession>
<dbReference type="Gene3D" id="3.30.565.10">
    <property type="entry name" value="Histidine kinase-like ATPase, C-terminal domain"/>
    <property type="match status" value="1"/>
</dbReference>
<feature type="transmembrane region" description="Helical" evidence="1">
    <location>
        <begin position="76"/>
        <end position="96"/>
    </location>
</feature>
<dbReference type="PANTHER" id="PTHR34220">
    <property type="entry name" value="SENSOR HISTIDINE KINASE YPDA"/>
    <property type="match status" value="1"/>
</dbReference>
<name>A0A4R6IHG5_9SPHI</name>
<keyword evidence="1" id="KW-1133">Transmembrane helix</keyword>
<keyword evidence="4" id="KW-1185">Reference proteome</keyword>
<protein>
    <submittedName>
        <fullName evidence="3">Histidine kinase</fullName>
    </submittedName>
</protein>
<dbReference type="Proteomes" id="UP000295499">
    <property type="component" value="Unassembled WGS sequence"/>
</dbReference>
<evidence type="ECO:0000256" key="1">
    <source>
        <dbReference type="SAM" id="Phobius"/>
    </source>
</evidence>
<dbReference type="InterPro" id="IPR050640">
    <property type="entry name" value="Bact_2-comp_sensor_kinase"/>
</dbReference>
<keyword evidence="3" id="KW-0808">Transferase</keyword>
<dbReference type="GO" id="GO:0000155">
    <property type="term" value="F:phosphorelay sensor kinase activity"/>
    <property type="evidence" value="ECO:0007669"/>
    <property type="project" value="InterPro"/>
</dbReference>
<reference evidence="3 4" key="1">
    <citation type="submission" date="2019-03" db="EMBL/GenBank/DDBJ databases">
        <title>Genomic Encyclopedia of Archaeal and Bacterial Type Strains, Phase II (KMG-II): from individual species to whole genera.</title>
        <authorList>
            <person name="Goeker M."/>
        </authorList>
    </citation>
    <scope>NUCLEOTIDE SEQUENCE [LARGE SCALE GENOMIC DNA]</scope>
    <source>
        <strain evidence="3 4">DSM 19034</strain>
    </source>
</reference>
<comment type="caution">
    <text evidence="3">The sequence shown here is derived from an EMBL/GenBank/DDBJ whole genome shotgun (WGS) entry which is preliminary data.</text>
</comment>
<evidence type="ECO:0000313" key="3">
    <source>
        <dbReference type="EMBL" id="TDO21317.1"/>
    </source>
</evidence>
<keyword evidence="3" id="KW-0418">Kinase</keyword>
<feature type="transmembrane region" description="Helical" evidence="1">
    <location>
        <begin position="116"/>
        <end position="140"/>
    </location>
</feature>